<feature type="compositionally biased region" description="Polar residues" evidence="1">
    <location>
        <begin position="1"/>
        <end position="18"/>
    </location>
</feature>
<feature type="compositionally biased region" description="Basic and acidic residues" evidence="1">
    <location>
        <begin position="383"/>
        <end position="393"/>
    </location>
</feature>
<reference evidence="2" key="1">
    <citation type="submission" date="2021-01" db="EMBL/GenBank/DDBJ databases">
        <authorList>
            <person name="Corre E."/>
            <person name="Pelletier E."/>
            <person name="Niang G."/>
            <person name="Scheremetjew M."/>
            <person name="Finn R."/>
            <person name="Kale V."/>
            <person name="Holt S."/>
            <person name="Cochrane G."/>
            <person name="Meng A."/>
            <person name="Brown T."/>
            <person name="Cohen L."/>
        </authorList>
    </citation>
    <scope>NUCLEOTIDE SEQUENCE</scope>
    <source>
        <strain evidence="2">CCMP325</strain>
    </source>
</reference>
<feature type="region of interest" description="Disordered" evidence="1">
    <location>
        <begin position="649"/>
        <end position="686"/>
    </location>
</feature>
<feature type="region of interest" description="Disordered" evidence="1">
    <location>
        <begin position="340"/>
        <end position="395"/>
    </location>
</feature>
<protein>
    <submittedName>
        <fullName evidence="2">Uncharacterized protein</fullName>
    </submittedName>
</protein>
<sequence>MSSIHNSSLRTPSPNHGQQIVRGPERKGPSSSPVVNARASTGSLIKPQTSRLTPRESDASQGGAAFKPSSSFKSSNRSPVPPTMSHLKRSPNNFQSTMSDKNVTIKPNPKRAVLAQGSVTSIRQVGFASAGMNAAAGTPRSQFQSSDVTCTPRGQGALHNPSVVVNRYFDGSQKVALAPGTLMNKSNSVAASSIDEPHDQASGRRVLGFSRENQRKSVSGSPVYGVQNAATSSLDSARGFKGVQWLPVQDQKSNIQSSILLLQQSQLFQSDPVLRDLLRMIVSRINTSHQQQRQKQQNERVIVTSDSATQVQTVEAFTQTEAAEFQERRLKANKLKNRRLDRQSCSLSDSDVPSDANDDARSASHRRRNSLDDISLSTNSPRESCDGYSRDLSDASGPISVSSMVQMSVASSTDASQTNTLAHDQTSMVCSKDFYDEHADHHGGQDDECLHGRDHTALDCISIDETTNSLDAMDLNRSKSPVGTDLLGDVNGCEFEIENAVYDSNESPTGPSATEKRANSPPPSIETLMELQKILDDHYKKLWQSGSYAGNGLYRQGTPIRFDGINSPATAEMLRLTMESQGQSLDELRQTPERPPNPDPTKWSPNALHTTEAPGSIRMGNSPPKHNVQTPLRQLRHVPVPSLKISAAISRSEQAPVESPLSTPRSGSAFLAHVNSARSSTNSASE</sequence>
<feature type="region of interest" description="Disordered" evidence="1">
    <location>
        <begin position="1"/>
        <end position="107"/>
    </location>
</feature>
<feature type="compositionally biased region" description="Polar residues" evidence="1">
    <location>
        <begin position="90"/>
        <end position="102"/>
    </location>
</feature>
<evidence type="ECO:0000256" key="1">
    <source>
        <dbReference type="SAM" id="MobiDB-lite"/>
    </source>
</evidence>
<name>A0A7S0HYZ9_9CRYP</name>
<feature type="region of interest" description="Disordered" evidence="1">
    <location>
        <begin position="582"/>
        <end position="637"/>
    </location>
</feature>
<gene>
    <name evidence="2" type="ORF">HPHI1048_LOCUS22426</name>
</gene>
<proteinExistence type="predicted"/>
<feature type="compositionally biased region" description="Polar residues" evidence="1">
    <location>
        <begin position="29"/>
        <end position="52"/>
    </location>
</feature>
<organism evidence="2">
    <name type="scientific">Hanusia phi</name>
    <dbReference type="NCBI Taxonomy" id="3032"/>
    <lineage>
        <taxon>Eukaryota</taxon>
        <taxon>Cryptophyceae</taxon>
        <taxon>Pyrenomonadales</taxon>
        <taxon>Geminigeraceae</taxon>
        <taxon>Hanusia</taxon>
    </lineage>
</organism>
<dbReference type="AlphaFoldDB" id="A0A7S0HYZ9"/>
<accession>A0A7S0HYZ9</accession>
<feature type="compositionally biased region" description="Polar residues" evidence="1">
    <location>
        <begin position="676"/>
        <end position="686"/>
    </location>
</feature>
<feature type="region of interest" description="Disordered" evidence="1">
    <location>
        <begin position="502"/>
        <end position="523"/>
    </location>
</feature>
<evidence type="ECO:0000313" key="2">
    <source>
        <dbReference type="EMBL" id="CAD8506113.1"/>
    </source>
</evidence>
<feature type="compositionally biased region" description="Low complexity" evidence="1">
    <location>
        <begin position="66"/>
        <end position="78"/>
    </location>
</feature>
<feature type="compositionally biased region" description="Polar residues" evidence="1">
    <location>
        <begin position="502"/>
        <end position="512"/>
    </location>
</feature>
<dbReference type="EMBL" id="HBEO01033165">
    <property type="protein sequence ID" value="CAD8506113.1"/>
    <property type="molecule type" value="Transcribed_RNA"/>
</dbReference>